<feature type="compositionally biased region" description="Low complexity" evidence="1">
    <location>
        <begin position="1937"/>
        <end position="1952"/>
    </location>
</feature>
<gene>
    <name evidence="3" type="ORF">PGLA2088_LOCUS2274</name>
</gene>
<dbReference type="PANTHER" id="PTHR23011:SF28">
    <property type="entry name" value="CYCLIC NUCLEOTIDE-BINDING DOMAIN CONTAINING PROTEIN"/>
    <property type="match status" value="1"/>
</dbReference>
<dbReference type="PANTHER" id="PTHR23011">
    <property type="entry name" value="CYCLIC NUCLEOTIDE-BINDING DOMAIN CONTAINING PROTEIN"/>
    <property type="match status" value="1"/>
</dbReference>
<feature type="region of interest" description="Disordered" evidence="1">
    <location>
        <begin position="703"/>
        <end position="729"/>
    </location>
</feature>
<feature type="compositionally biased region" description="Basic and acidic residues" evidence="1">
    <location>
        <begin position="1621"/>
        <end position="1632"/>
    </location>
</feature>
<dbReference type="InterPro" id="IPR018490">
    <property type="entry name" value="cNMP-bd_dom_sf"/>
</dbReference>
<feature type="compositionally biased region" description="Basic and acidic residues" evidence="1">
    <location>
        <begin position="1012"/>
        <end position="1029"/>
    </location>
</feature>
<dbReference type="PROSITE" id="PS50042">
    <property type="entry name" value="CNMP_BINDING_3"/>
    <property type="match status" value="3"/>
</dbReference>
<dbReference type="SUPFAM" id="SSF53474">
    <property type="entry name" value="alpha/beta-Hydrolases"/>
    <property type="match status" value="1"/>
</dbReference>
<dbReference type="SUPFAM" id="SSF51206">
    <property type="entry name" value="cAMP-binding domain-like"/>
    <property type="match status" value="4"/>
</dbReference>
<feature type="domain" description="Cyclic nucleotide-binding" evidence="2">
    <location>
        <begin position="1735"/>
        <end position="1807"/>
    </location>
</feature>
<dbReference type="InterPro" id="IPR014710">
    <property type="entry name" value="RmlC-like_jellyroll"/>
</dbReference>
<dbReference type="InterPro" id="IPR000595">
    <property type="entry name" value="cNMP-bd_dom"/>
</dbReference>
<feature type="compositionally biased region" description="Polar residues" evidence="1">
    <location>
        <begin position="1954"/>
        <end position="1967"/>
    </location>
</feature>
<name>A0A813HSF5_POLGL</name>
<feature type="compositionally biased region" description="Basic residues" evidence="1">
    <location>
        <begin position="566"/>
        <end position="580"/>
    </location>
</feature>
<dbReference type="EMBL" id="CAJNNW010001822">
    <property type="protein sequence ID" value="CAE8641275.1"/>
    <property type="molecule type" value="Genomic_DNA"/>
</dbReference>
<feature type="compositionally biased region" description="Basic and acidic residues" evidence="1">
    <location>
        <begin position="613"/>
        <end position="628"/>
    </location>
</feature>
<comment type="caution">
    <text evidence="3">The sequence shown here is derived from an EMBL/GenBank/DDBJ whole genome shotgun (WGS) entry which is preliminary data.</text>
</comment>
<dbReference type="InterPro" id="IPR029058">
    <property type="entry name" value="AB_hydrolase_fold"/>
</dbReference>
<evidence type="ECO:0000259" key="2">
    <source>
        <dbReference type="PROSITE" id="PS50042"/>
    </source>
</evidence>
<dbReference type="Gene3D" id="2.60.120.10">
    <property type="entry name" value="Jelly Rolls"/>
    <property type="match status" value="4"/>
</dbReference>
<feature type="region of interest" description="Disordered" evidence="1">
    <location>
        <begin position="1008"/>
        <end position="1091"/>
    </location>
</feature>
<dbReference type="Proteomes" id="UP000626109">
    <property type="component" value="Unassembled WGS sequence"/>
</dbReference>
<feature type="region of interest" description="Disordered" evidence="1">
    <location>
        <begin position="1618"/>
        <end position="1637"/>
    </location>
</feature>
<feature type="compositionally biased region" description="Polar residues" evidence="1">
    <location>
        <begin position="1056"/>
        <end position="1065"/>
    </location>
</feature>
<protein>
    <recommendedName>
        <fullName evidence="2">Cyclic nucleotide-binding domain-containing protein</fullName>
    </recommendedName>
</protein>
<proteinExistence type="predicted"/>
<feature type="compositionally biased region" description="Polar residues" evidence="1">
    <location>
        <begin position="1072"/>
        <end position="1084"/>
    </location>
</feature>
<feature type="region of interest" description="Disordered" evidence="1">
    <location>
        <begin position="1928"/>
        <end position="1967"/>
    </location>
</feature>
<evidence type="ECO:0000313" key="3">
    <source>
        <dbReference type="EMBL" id="CAE8641275.1"/>
    </source>
</evidence>
<evidence type="ECO:0000313" key="4">
    <source>
        <dbReference type="Proteomes" id="UP000626109"/>
    </source>
</evidence>
<feature type="domain" description="Cyclic nucleotide-binding" evidence="2">
    <location>
        <begin position="1504"/>
        <end position="1551"/>
    </location>
</feature>
<accession>A0A813HSF5</accession>
<evidence type="ECO:0000256" key="1">
    <source>
        <dbReference type="SAM" id="MobiDB-lite"/>
    </source>
</evidence>
<sequence>MDSSSFNLVNHLLFPTPGSSYQADSFDKELIWLPKSLDGADVNSEDSVPCLFLPSHSARFFMIYLHSNAEDLGRCHNFCQLLCNQFQVHVLAVEYPGYGLCPGGQATEESVIENARLAFRFLTQVLMFPQEDIIIIGRSIGCGPALCLAAENRVYGLVLICPFLSVRELVRTHLGPLAELIDERFPNKDRVTEISAALLLVHGKKDNVVPWTHGQALYHACPSRKRLVTPAEMSHNSSLHQDPAYFVLPMLSFFGLPDYNFDELRIPPWIYGRNTSPTQEESADDKEDSEGRNSVDGAGLPQRPAPARLQGPGIGPGSFLPKPSGSHRARPHLNTKSREETAIAAVDKFFAAREASLEVGDPLVSWPMRGQQDAFEEEVEDIDVRLPGSDSEDVCRWGAACSTDKDKLKGLLWTCSLGLLVLALAKSVRRSSRQGARASTARTSVAGLRLTNSTLTDKDGFCAEGQDKEDEHFGAMLSEDEASEDEDVKVLLLSHLCKVEVSPKHIRPVHSSPVTLSLLPYFAKGRSYDGSHRCINFKSMQPCTVTCGTQRAREEMSNEAPGKQRGGGKKVKAALRRASRARREEEKEKEAQGGGATEDRLDDEEVGISGISDKLDVTEDSEEQHCDQVPDSCQAPLERPTSPTSDEEPIIESESEVLASFLRLNRFFRNSPAEDVEWLAARLQPEKVGVGPIVVASAVGDADPSAASKADSQESNAAAGGAGPPPEGLKLSIWKKLQKGIVSQPVESPSSTGENSAKKLGRGLTFVKAIQMAQRAAEPPVDGDKPQLANRSAFEHRMITSIASQEIEEGPVVPQLPDGKVPALRFLVAGHAEWRGARGGEVALGDALVDLTLLIPGFTASPSFMDAHAVSPVLFASVPVDVFMTRFGEGLRQRADLAGALVVASTKEPARRKASEIATLSRYLRKHPSFSKLPLDALQSVARAIRVRNLERCEVLALEGSKLDEMFIPVTGAITAWRNMKLRAQRRGASLPAESCLSAAQASQAQGVVKEALAEEERQKAVDGQKSEPESPSESGSPRLFSGQEQGGMSEEKGFISQSSHQRGSVQGARGRQTSPQSAPQSPEQLGLKWPSRNTRKNEKVLVCIDITEPDNVVRAGEWSLISGRVCSATLFVQIKGKAFFLPRTEYVRHVTSHRVDDAPLEATLFLASMLPVPYRLFRDEWWLQETALARSYTLRLLPPALRGSALMQGRLKTLEPKEWLCQEADGLQSCFLLLKGSLELELPGHSAEGSGARMTAPTGDDSLAGRVLKPGAVLGEWVAAQGLPPDERWGLSALALEPCQLFEIRQSSFKAAFRSELALMTANPPTVPVLQIEEALWSPPGQRSLQQLRLLASVLERNDGFARLDSYVRLDLCQWLSHREMQVGEAVGVLAFTSCAILSGEIGIYGLRSSAEVLVLRLPAWTFIGDEANIHGDGILRATAVTSLLCLDRGRLPQAKTGPGADKASHAANERSRAVQALRLKAPESRTAEEVALLSKLVRGNPFYAQLEDSVREGVCRSMTYMEFQPKSNIIRQGDVADVCYILLKGVAGIWVEPKSAEDGDGTKAKGEGTKPTLKQAVTMTKKTLKMGVMKTIGLRHKLLENGQNPNSYDEIMLQAQQESAERPEDERPQLEIDQETGGPVGATFIKVLAEGACFGEAGLLHGARRNACIMARDHCMLGAISKAVFEQILRAAFLAQEQQRIDFIRRHLPKTQNGTDHAQALGGFFSPTEGCRGSVLCTTGKACDRLIMVREGSCKVYWKRDGHPQEVGEVVVGQLIGLASLVLGLEVEPYTVVCATPQVKILKMEAADARNRISGELKEALVNFERLRLFVAVSRVKFLTSAYSTNAQKVRRSSDFDPAKGLWEDLPEASEAPQWLESSFLVHKRDALLNNKGGKMALLNRFFEDKQNTYHVRQSAQAAFEDEHGALSGDAVEGSAPRSLSPPRARSLSPGKTGQEQSVAVSHVTSPRRLKLQKLMDLQLQDYLDMSASATKTSSSRLTLQTPREREVQQEKLREQKHRRQIANKQTELQKEVGLEHMLTQATANHPAPTLGETKKSGTAAHSQATDAVLSIAQEAQQRFNAGSDKAERAFVRCEYYAAGGWVGPSCQLAAGPISDYSWHALHTAVLLSSVIPLRSRQPFLNNGPSHGGSRLLDVSMEEMVEDPPDHDEINAHMQVYFRGRGEDSEASSFLALAFEQYLEFEVTWLLMLSVFACRYFAIARTSQAGPTCAFHTFSFHVLTA</sequence>
<feature type="compositionally biased region" description="Basic residues" evidence="1">
    <location>
        <begin position="325"/>
        <end position="335"/>
    </location>
</feature>
<dbReference type="Pfam" id="PF00027">
    <property type="entry name" value="cNMP_binding"/>
    <property type="match status" value="1"/>
</dbReference>
<dbReference type="Gene3D" id="3.40.50.1820">
    <property type="entry name" value="alpha/beta hydrolase"/>
    <property type="match status" value="1"/>
</dbReference>
<dbReference type="SMART" id="SM00100">
    <property type="entry name" value="cNMP"/>
    <property type="match status" value="2"/>
</dbReference>
<feature type="domain" description="Cyclic nucleotide-binding" evidence="2">
    <location>
        <begin position="1631"/>
        <end position="1708"/>
    </location>
</feature>
<feature type="region of interest" description="Disordered" evidence="1">
    <location>
        <begin position="554"/>
        <end position="650"/>
    </location>
</feature>
<organism evidence="3 4">
    <name type="scientific">Polarella glacialis</name>
    <name type="common">Dinoflagellate</name>
    <dbReference type="NCBI Taxonomy" id="89957"/>
    <lineage>
        <taxon>Eukaryota</taxon>
        <taxon>Sar</taxon>
        <taxon>Alveolata</taxon>
        <taxon>Dinophyceae</taxon>
        <taxon>Suessiales</taxon>
        <taxon>Suessiaceae</taxon>
        <taxon>Polarella</taxon>
    </lineage>
</organism>
<feature type="region of interest" description="Disordered" evidence="1">
    <location>
        <begin position="272"/>
        <end position="337"/>
    </location>
</feature>
<dbReference type="CDD" id="cd00038">
    <property type="entry name" value="CAP_ED"/>
    <property type="match status" value="2"/>
</dbReference>
<feature type="compositionally biased region" description="Basic and acidic residues" evidence="1">
    <location>
        <begin position="581"/>
        <end position="591"/>
    </location>
</feature>
<reference evidence="3" key="1">
    <citation type="submission" date="2021-02" db="EMBL/GenBank/DDBJ databases">
        <authorList>
            <person name="Dougan E. K."/>
            <person name="Rhodes N."/>
            <person name="Thang M."/>
            <person name="Chan C."/>
        </authorList>
    </citation>
    <scope>NUCLEOTIDE SEQUENCE</scope>
</reference>